<dbReference type="CDD" id="cd02440">
    <property type="entry name" value="AdoMet_MTases"/>
    <property type="match status" value="1"/>
</dbReference>
<dbReference type="PANTHER" id="PTHR10631:SF3">
    <property type="entry name" value="TRNA (GUANINE(26)-N(2))-DIMETHYLTRANSFERASE"/>
    <property type="match status" value="1"/>
</dbReference>
<evidence type="ECO:0000256" key="5">
    <source>
        <dbReference type="ARBA" id="ARBA00022694"/>
    </source>
</evidence>
<dbReference type="EC" id="2.1.1.216" evidence="7"/>
<keyword evidence="1 9" id="KW-0820">tRNA-binding</keyword>
<keyword evidence="4 9" id="KW-0949">S-adenosyl-L-methionine</keyword>
<evidence type="ECO:0000256" key="9">
    <source>
        <dbReference type="PROSITE-ProRule" id="PRU00958"/>
    </source>
</evidence>
<dbReference type="EMBL" id="FN648007">
    <property type="protein sequence ID" value="CBN78672.1"/>
    <property type="molecule type" value="Genomic_DNA"/>
</dbReference>
<evidence type="ECO:0000256" key="7">
    <source>
        <dbReference type="ARBA" id="ARBA00039099"/>
    </source>
</evidence>
<protein>
    <recommendedName>
        <fullName evidence="7">tRNA (guanine(26)-N(2))-dimethyltransferase</fullName>
        <ecNumber evidence="7">2.1.1.216</ecNumber>
    </recommendedName>
</protein>
<dbReference type="InterPro" id="IPR042296">
    <property type="entry name" value="tRNA_met_Trm1_C"/>
</dbReference>
<dbReference type="Gene3D" id="3.30.56.70">
    <property type="entry name" value="N2,N2-dimethylguanosine tRNA methyltransferase, C-terminal domain"/>
    <property type="match status" value="1"/>
</dbReference>
<dbReference type="STRING" id="2880.D8LF74"/>
<dbReference type="PANTHER" id="PTHR10631">
    <property type="entry name" value="N 2 ,N 2 -DIMETHYLGUANOSINE TRNA METHYLTRANSFERASE"/>
    <property type="match status" value="1"/>
</dbReference>
<sequence length="720" mass="76943">MRCGGKRALVAAFGQALLKHGRWTNSFADSAAKIVPAIDTLSKCSSQQSKSTAAVARRASRGRTGCWAAATAVGCSEEAFATGGAERVAELLAGESAGEGAVFYNRVGAINRDLSVLMANVLAEERVRERLAGKKRKKRQIPPTSRPSPTDGTLRSRSSLAHDMAQSGEARRSKVWGVRAFVKGALGRLSRGCWGVGVERMSNNKDQQDEPREDEDGLLILDAFAASGVRALRYLTEVPGVQRVVANDYDEAAINTIRQAAVQCGVGSKLEVHRGDALDTLYSARAGGIGTYDLIDIDPFGCAAGFLDASVQAVTDGGLLCVTSTDMPVLSGAQPEVAWTRYGSVPTRSGYHHEMSLRILLHAINTAAGRQRRSIQPVLSVAIDHYVRVFVRVSRSPKAALAAAQESTSYVLQSESCPSFFLRPVLSPKQQSPHIKTERSRKARRLSDSTDPSTALPAGAPPESKEQELERVTSGAGLGVDTQQSLPQGLGGVCPETGAGLMAGGPIWSGPLHDESWVTRAIAIASDGEKSLGGDGADSRVAVPRPRLAARARAESLLRAVSRELLDVPLFYNLRDMFATLGLKKHPRREQVMGALEAAGYRTSGMHKEPLAVKTNAPDAAVWDVLRCWARDNPQPPPVREAGVAILRREMQSIGDADFDARRAGPGGSRREGVARGGGGFLHAHNPEQDWGPLARHSVMARVDDEQDGVEETPVVLSSQ</sequence>
<dbReference type="AlphaFoldDB" id="D8LF74"/>
<dbReference type="FunCoup" id="D8LF74">
    <property type="interactions" value="304"/>
</dbReference>
<dbReference type="PROSITE" id="PS51626">
    <property type="entry name" value="SAM_MT_TRM1"/>
    <property type="match status" value="1"/>
</dbReference>
<keyword evidence="2 9" id="KW-0489">Methyltransferase</keyword>
<evidence type="ECO:0000256" key="6">
    <source>
        <dbReference type="ARBA" id="ARBA00022884"/>
    </source>
</evidence>
<evidence type="ECO:0000256" key="10">
    <source>
        <dbReference type="SAM" id="MobiDB-lite"/>
    </source>
</evidence>
<dbReference type="EMBL" id="FN649741">
    <property type="protein sequence ID" value="CBN78672.1"/>
    <property type="molecule type" value="Genomic_DNA"/>
</dbReference>
<keyword evidence="3 9" id="KW-0808">Transferase</keyword>
<evidence type="ECO:0000256" key="3">
    <source>
        <dbReference type="ARBA" id="ARBA00022679"/>
    </source>
</evidence>
<dbReference type="GO" id="GO:0160104">
    <property type="term" value="F:tRNA (guanine(26)-N2)-dimethyltransferase activity"/>
    <property type="evidence" value="ECO:0007669"/>
    <property type="project" value="UniProtKB-EC"/>
</dbReference>
<feature type="region of interest" description="Disordered" evidence="10">
    <location>
        <begin position="658"/>
        <end position="691"/>
    </location>
</feature>
<accession>D8LF74</accession>
<dbReference type="Pfam" id="PF02005">
    <property type="entry name" value="TRM"/>
    <property type="match status" value="1"/>
</dbReference>
<keyword evidence="5 9" id="KW-0819">tRNA processing</keyword>
<evidence type="ECO:0000256" key="1">
    <source>
        <dbReference type="ARBA" id="ARBA00022555"/>
    </source>
</evidence>
<proteinExistence type="inferred from homology"/>
<dbReference type="SUPFAM" id="SSF53335">
    <property type="entry name" value="S-adenosyl-L-methionine-dependent methyltransferases"/>
    <property type="match status" value="1"/>
</dbReference>
<organism evidence="11 12">
    <name type="scientific">Ectocarpus siliculosus</name>
    <name type="common">Brown alga</name>
    <name type="synonym">Conferva siliculosa</name>
    <dbReference type="NCBI Taxonomy" id="2880"/>
    <lineage>
        <taxon>Eukaryota</taxon>
        <taxon>Sar</taxon>
        <taxon>Stramenopiles</taxon>
        <taxon>Ochrophyta</taxon>
        <taxon>PX clade</taxon>
        <taxon>Phaeophyceae</taxon>
        <taxon>Ectocarpales</taxon>
        <taxon>Ectocarpaceae</taxon>
        <taxon>Ectocarpus</taxon>
    </lineage>
</organism>
<dbReference type="eggNOG" id="KOG1253">
    <property type="taxonomic scope" value="Eukaryota"/>
</dbReference>
<dbReference type="InParanoid" id="D8LF74"/>
<keyword evidence="6 9" id="KW-0694">RNA-binding</keyword>
<name>D8LF74_ECTSI</name>
<comment type="similarity">
    <text evidence="9">Belongs to the class I-like SAM-binding methyltransferase superfamily. Trm1 family.</text>
</comment>
<feature type="compositionally biased region" description="Basic and acidic residues" evidence="10">
    <location>
        <begin position="659"/>
        <end position="674"/>
    </location>
</feature>
<dbReference type="Proteomes" id="UP000002630">
    <property type="component" value="Linkage Group LG16"/>
</dbReference>
<dbReference type="OrthoDB" id="6349953at2759"/>
<feature type="compositionally biased region" description="Polar residues" evidence="10">
    <location>
        <begin position="147"/>
        <end position="159"/>
    </location>
</feature>
<feature type="region of interest" description="Disordered" evidence="10">
    <location>
        <begin position="428"/>
        <end position="472"/>
    </location>
</feature>
<dbReference type="GO" id="GO:0005634">
    <property type="term" value="C:nucleus"/>
    <property type="evidence" value="ECO:0007669"/>
    <property type="project" value="TreeGrafter"/>
</dbReference>
<comment type="catalytic activity">
    <reaction evidence="8">
        <text>guanosine(26) in tRNA + 2 S-adenosyl-L-methionine = N(2)-dimethylguanosine(26) in tRNA + 2 S-adenosyl-L-homocysteine + 2 H(+)</text>
        <dbReference type="Rhea" id="RHEA:43140"/>
        <dbReference type="Rhea" id="RHEA-COMP:10359"/>
        <dbReference type="Rhea" id="RHEA-COMP:10360"/>
        <dbReference type="ChEBI" id="CHEBI:15378"/>
        <dbReference type="ChEBI" id="CHEBI:57856"/>
        <dbReference type="ChEBI" id="CHEBI:59789"/>
        <dbReference type="ChEBI" id="CHEBI:74269"/>
        <dbReference type="ChEBI" id="CHEBI:74513"/>
        <dbReference type="EC" id="2.1.1.216"/>
    </reaction>
</comment>
<dbReference type="GO" id="GO:0002940">
    <property type="term" value="P:tRNA N2-guanine methylation"/>
    <property type="evidence" value="ECO:0007669"/>
    <property type="project" value="TreeGrafter"/>
</dbReference>
<dbReference type="Gene3D" id="3.40.50.150">
    <property type="entry name" value="Vaccinia Virus protein VP39"/>
    <property type="match status" value="1"/>
</dbReference>
<evidence type="ECO:0000256" key="2">
    <source>
        <dbReference type="ARBA" id="ARBA00022603"/>
    </source>
</evidence>
<dbReference type="InterPro" id="IPR029063">
    <property type="entry name" value="SAM-dependent_MTases_sf"/>
</dbReference>
<feature type="region of interest" description="Disordered" evidence="10">
    <location>
        <begin position="131"/>
        <end position="168"/>
    </location>
</feature>
<evidence type="ECO:0000313" key="12">
    <source>
        <dbReference type="Proteomes" id="UP000002630"/>
    </source>
</evidence>
<dbReference type="GO" id="GO:0000049">
    <property type="term" value="F:tRNA binding"/>
    <property type="evidence" value="ECO:0007669"/>
    <property type="project" value="UniProtKB-UniRule"/>
</dbReference>
<keyword evidence="12" id="KW-1185">Reference proteome</keyword>
<evidence type="ECO:0000256" key="4">
    <source>
        <dbReference type="ARBA" id="ARBA00022691"/>
    </source>
</evidence>
<feature type="compositionally biased region" description="Basic and acidic residues" evidence="10">
    <location>
        <begin position="435"/>
        <end position="448"/>
    </location>
</feature>
<evidence type="ECO:0000313" key="11">
    <source>
        <dbReference type="EMBL" id="CBN78672.1"/>
    </source>
</evidence>
<dbReference type="InterPro" id="IPR002905">
    <property type="entry name" value="Trm1"/>
</dbReference>
<evidence type="ECO:0000256" key="8">
    <source>
        <dbReference type="ARBA" id="ARBA00051897"/>
    </source>
</evidence>
<reference evidence="11 12" key="1">
    <citation type="journal article" date="2010" name="Nature">
        <title>The Ectocarpus genome and the independent evolution of multicellularity in brown algae.</title>
        <authorList>
            <person name="Cock J.M."/>
            <person name="Sterck L."/>
            <person name="Rouze P."/>
            <person name="Scornet D."/>
            <person name="Allen A.E."/>
            <person name="Amoutzias G."/>
            <person name="Anthouard V."/>
            <person name="Artiguenave F."/>
            <person name="Aury J.M."/>
            <person name="Badger J.H."/>
            <person name="Beszteri B."/>
            <person name="Billiau K."/>
            <person name="Bonnet E."/>
            <person name="Bothwell J.H."/>
            <person name="Bowler C."/>
            <person name="Boyen C."/>
            <person name="Brownlee C."/>
            <person name="Carrano C.J."/>
            <person name="Charrier B."/>
            <person name="Cho G.Y."/>
            <person name="Coelho S.M."/>
            <person name="Collen J."/>
            <person name="Corre E."/>
            <person name="Da Silva C."/>
            <person name="Delage L."/>
            <person name="Delaroque N."/>
            <person name="Dittami S.M."/>
            <person name="Doulbeau S."/>
            <person name="Elias M."/>
            <person name="Farnham G."/>
            <person name="Gachon C.M."/>
            <person name="Gschloessl B."/>
            <person name="Heesch S."/>
            <person name="Jabbari K."/>
            <person name="Jubin C."/>
            <person name="Kawai H."/>
            <person name="Kimura K."/>
            <person name="Kloareg B."/>
            <person name="Kupper F.C."/>
            <person name="Lang D."/>
            <person name="Le Bail A."/>
            <person name="Leblanc C."/>
            <person name="Lerouge P."/>
            <person name="Lohr M."/>
            <person name="Lopez P.J."/>
            <person name="Martens C."/>
            <person name="Maumus F."/>
            <person name="Michel G."/>
            <person name="Miranda-Saavedra D."/>
            <person name="Morales J."/>
            <person name="Moreau H."/>
            <person name="Motomura T."/>
            <person name="Nagasato C."/>
            <person name="Napoli C.A."/>
            <person name="Nelson D.R."/>
            <person name="Nyvall-Collen P."/>
            <person name="Peters A.F."/>
            <person name="Pommier C."/>
            <person name="Potin P."/>
            <person name="Poulain J."/>
            <person name="Quesneville H."/>
            <person name="Read B."/>
            <person name="Rensing S.A."/>
            <person name="Ritter A."/>
            <person name="Rousvoal S."/>
            <person name="Samanta M."/>
            <person name="Samson G."/>
            <person name="Schroeder D.C."/>
            <person name="Segurens B."/>
            <person name="Strittmatter M."/>
            <person name="Tonon T."/>
            <person name="Tregear J.W."/>
            <person name="Valentin K."/>
            <person name="von Dassow P."/>
            <person name="Yamagishi T."/>
            <person name="Van de Peer Y."/>
            <person name="Wincker P."/>
        </authorList>
    </citation>
    <scope>NUCLEOTIDE SEQUENCE [LARGE SCALE GENOMIC DNA]</scope>
    <source>
        <strain evidence="12">Ec32 / CCAP1310/4</strain>
    </source>
</reference>
<gene>
    <name evidence="11" type="ORF">Esi_0141_0070</name>
</gene>